<dbReference type="PANTHER" id="PTHR30137">
    <property type="entry name" value="LUCIFERASE-LIKE MONOOXYGENASE"/>
    <property type="match status" value="1"/>
</dbReference>
<comment type="similarity">
    <text evidence="1">To bacterial alkanal monooxygenase alpha and beta chains.</text>
</comment>
<dbReference type="InterPro" id="IPR036661">
    <property type="entry name" value="Luciferase-like_sf"/>
</dbReference>
<dbReference type="GO" id="GO:0016705">
    <property type="term" value="F:oxidoreductase activity, acting on paired donors, with incorporation or reduction of molecular oxygen"/>
    <property type="evidence" value="ECO:0007669"/>
    <property type="project" value="InterPro"/>
</dbReference>
<name>A0A375I171_9ACTN</name>
<dbReference type="OrthoDB" id="9780518at2"/>
<dbReference type="Gene3D" id="3.20.20.30">
    <property type="entry name" value="Luciferase-like domain"/>
    <property type="match status" value="1"/>
</dbReference>
<protein>
    <submittedName>
        <fullName evidence="3">Luciferase family oxidoreductase, group 1</fullName>
        <ecNumber evidence="3">1.14.-.-</ecNumber>
    </submittedName>
</protein>
<dbReference type="EMBL" id="OMOH01000005">
    <property type="protein sequence ID" value="SPF68586.1"/>
    <property type="molecule type" value="Genomic_DNA"/>
</dbReference>
<evidence type="ECO:0000313" key="3">
    <source>
        <dbReference type="EMBL" id="SPF68586.1"/>
    </source>
</evidence>
<dbReference type="RefSeq" id="WP_119715737.1">
    <property type="nucleotide sequence ID" value="NZ_OMOH01000005.1"/>
</dbReference>
<dbReference type="PANTHER" id="PTHR30137:SF6">
    <property type="entry name" value="LUCIFERASE-LIKE MONOOXYGENASE"/>
    <property type="match status" value="1"/>
</dbReference>
<evidence type="ECO:0000259" key="2">
    <source>
        <dbReference type="Pfam" id="PF00296"/>
    </source>
</evidence>
<dbReference type="InterPro" id="IPR019949">
    <property type="entry name" value="CmoO-like"/>
</dbReference>
<reference evidence="4" key="1">
    <citation type="submission" date="2018-02" db="EMBL/GenBank/DDBJ databases">
        <authorList>
            <person name="Hornung B."/>
        </authorList>
    </citation>
    <scope>NUCLEOTIDE SEQUENCE [LARGE SCALE GENOMIC DNA]</scope>
</reference>
<dbReference type="NCBIfam" id="TIGR03558">
    <property type="entry name" value="oxido_grp_1"/>
    <property type="match status" value="1"/>
</dbReference>
<organism evidence="3 4">
    <name type="scientific">Propionibacterium ruminifibrarum</name>
    <dbReference type="NCBI Taxonomy" id="1962131"/>
    <lineage>
        <taxon>Bacteria</taxon>
        <taxon>Bacillati</taxon>
        <taxon>Actinomycetota</taxon>
        <taxon>Actinomycetes</taxon>
        <taxon>Propionibacteriales</taxon>
        <taxon>Propionibacteriaceae</taxon>
        <taxon>Propionibacterium</taxon>
    </lineage>
</organism>
<dbReference type="EC" id="1.14.-.-" evidence="3"/>
<dbReference type="Proteomes" id="UP000265962">
    <property type="component" value="Unassembled WGS sequence"/>
</dbReference>
<accession>A0A375I171</accession>
<dbReference type="SUPFAM" id="SSF51679">
    <property type="entry name" value="Bacterial luciferase-like"/>
    <property type="match status" value="1"/>
</dbReference>
<evidence type="ECO:0000256" key="1">
    <source>
        <dbReference type="ARBA" id="ARBA00007789"/>
    </source>
</evidence>
<evidence type="ECO:0000313" key="4">
    <source>
        <dbReference type="Proteomes" id="UP000265962"/>
    </source>
</evidence>
<feature type="domain" description="Luciferase-like" evidence="2">
    <location>
        <begin position="15"/>
        <end position="296"/>
    </location>
</feature>
<sequence>MRLSALEQLPLFQEHTETDTLHDAARLARGVEELGFDRFWVAEHHNSPHFLSSAPDIVMTHLLGATSRIRIGSGGVMAMHYGSLQIAERFATMAALYGDRIDMGLGRAPGGDVVASAALNQGRVLAPDDINRLILEAVGLLRGTLPEDHRYAGLTVSPRAEVLPQAWLLGSSGQSAAWAGVNDLNYAYAQFFSGHQDPEVMDHYRRHLPDGHTSGRTLSALLVSAAGTAEKAERRALAGEGFRMAQRLGLPLGFATPEQMTPEQLANARTFLAHDHAPIIGTYDEVATRVRTFADAHGCDEIMLISYLPDVEAKLGMYAELAARLI</sequence>
<dbReference type="Pfam" id="PF00296">
    <property type="entry name" value="Bac_luciferase"/>
    <property type="match status" value="1"/>
</dbReference>
<proteinExistence type="predicted"/>
<dbReference type="InterPro" id="IPR011251">
    <property type="entry name" value="Luciferase-like_dom"/>
</dbReference>
<keyword evidence="3" id="KW-0560">Oxidoreductase</keyword>
<dbReference type="GO" id="GO:0005829">
    <property type="term" value="C:cytosol"/>
    <property type="evidence" value="ECO:0007669"/>
    <property type="project" value="TreeGrafter"/>
</dbReference>
<gene>
    <name evidence="3" type="ORF">PROPJV5_1568</name>
</gene>
<dbReference type="AlphaFoldDB" id="A0A375I171"/>
<dbReference type="InterPro" id="IPR050766">
    <property type="entry name" value="Bact_Lucif_Oxidored"/>
</dbReference>
<keyword evidence="4" id="KW-1185">Reference proteome</keyword>